<dbReference type="Proteomes" id="UP000601435">
    <property type="component" value="Unassembled WGS sequence"/>
</dbReference>
<organism evidence="6 7">
    <name type="scientific">Symbiodinium necroappetens</name>
    <dbReference type="NCBI Taxonomy" id="1628268"/>
    <lineage>
        <taxon>Eukaryota</taxon>
        <taxon>Sar</taxon>
        <taxon>Alveolata</taxon>
        <taxon>Dinophyceae</taxon>
        <taxon>Suessiales</taxon>
        <taxon>Symbiodiniaceae</taxon>
        <taxon>Symbiodinium</taxon>
    </lineage>
</organism>
<evidence type="ECO:0000313" key="6">
    <source>
        <dbReference type="EMBL" id="CAE7821544.1"/>
    </source>
</evidence>
<feature type="region of interest" description="Disordered" evidence="4">
    <location>
        <begin position="1301"/>
        <end position="1343"/>
    </location>
</feature>
<evidence type="ECO:0000256" key="4">
    <source>
        <dbReference type="SAM" id="MobiDB-lite"/>
    </source>
</evidence>
<dbReference type="Pfam" id="PF03133">
    <property type="entry name" value="TTL"/>
    <property type="match status" value="1"/>
</dbReference>
<feature type="compositionally biased region" description="Polar residues" evidence="4">
    <location>
        <begin position="401"/>
        <end position="413"/>
    </location>
</feature>
<feature type="compositionally biased region" description="Basic and acidic residues" evidence="4">
    <location>
        <begin position="139"/>
        <end position="155"/>
    </location>
</feature>
<keyword evidence="2" id="KW-0547">Nucleotide-binding</keyword>
<feature type="region of interest" description="Disordered" evidence="4">
    <location>
        <begin position="1"/>
        <end position="187"/>
    </location>
</feature>
<feature type="compositionally biased region" description="Basic and acidic residues" evidence="4">
    <location>
        <begin position="981"/>
        <end position="992"/>
    </location>
</feature>
<evidence type="ECO:0000313" key="7">
    <source>
        <dbReference type="Proteomes" id="UP000601435"/>
    </source>
</evidence>
<dbReference type="GO" id="GO:0070740">
    <property type="term" value="F:tubulin-glutamic acid ligase activity"/>
    <property type="evidence" value="ECO:0007669"/>
    <property type="project" value="TreeGrafter"/>
</dbReference>
<protein>
    <submittedName>
        <fullName evidence="6">Ttll6a protein</fullName>
    </submittedName>
</protein>
<feature type="compositionally biased region" description="Polar residues" evidence="4">
    <location>
        <begin position="1166"/>
        <end position="1179"/>
    </location>
</feature>
<keyword evidence="1" id="KW-0436">Ligase</keyword>
<evidence type="ECO:0000259" key="5">
    <source>
        <dbReference type="Pfam" id="PF06047"/>
    </source>
</evidence>
<dbReference type="PANTHER" id="PTHR12241">
    <property type="entry name" value="TUBULIN POLYGLUTAMYLASE"/>
    <property type="match status" value="1"/>
</dbReference>
<evidence type="ECO:0000256" key="3">
    <source>
        <dbReference type="ARBA" id="ARBA00022840"/>
    </source>
</evidence>
<dbReference type="PROSITE" id="PS51221">
    <property type="entry name" value="TTL"/>
    <property type="match status" value="1"/>
</dbReference>
<feature type="compositionally biased region" description="Basic and acidic residues" evidence="4">
    <location>
        <begin position="1064"/>
        <end position="1075"/>
    </location>
</feature>
<dbReference type="EMBL" id="CAJNJA010047030">
    <property type="protein sequence ID" value="CAE7821544.1"/>
    <property type="molecule type" value="Genomic_DNA"/>
</dbReference>
<evidence type="ECO:0000256" key="2">
    <source>
        <dbReference type="ARBA" id="ARBA00022741"/>
    </source>
</evidence>
<dbReference type="SUPFAM" id="SSF56059">
    <property type="entry name" value="Glutathione synthetase ATP-binding domain-like"/>
    <property type="match status" value="1"/>
</dbReference>
<dbReference type="InterPro" id="IPR004344">
    <property type="entry name" value="TTL/TTLL_fam"/>
</dbReference>
<feature type="compositionally biased region" description="Basic and acidic residues" evidence="4">
    <location>
        <begin position="1331"/>
        <end position="1343"/>
    </location>
</feature>
<feature type="region of interest" description="Disordered" evidence="4">
    <location>
        <begin position="1140"/>
        <end position="1208"/>
    </location>
</feature>
<comment type="caution">
    <text evidence="6">The sequence shown here is derived from an EMBL/GenBank/DDBJ whole genome shotgun (WGS) entry which is preliminary data.</text>
</comment>
<feature type="compositionally biased region" description="Basic residues" evidence="4">
    <location>
        <begin position="1032"/>
        <end position="1042"/>
    </location>
</feature>
<dbReference type="GO" id="GO:0000226">
    <property type="term" value="P:microtubule cytoskeleton organization"/>
    <property type="evidence" value="ECO:0007669"/>
    <property type="project" value="TreeGrafter"/>
</dbReference>
<feature type="region of interest" description="Disordered" evidence="4">
    <location>
        <begin position="981"/>
        <end position="1080"/>
    </location>
</feature>
<dbReference type="Gene3D" id="3.30.470.20">
    <property type="entry name" value="ATP-grasp fold, B domain"/>
    <property type="match status" value="1"/>
</dbReference>
<dbReference type="InterPro" id="IPR009269">
    <property type="entry name" value="NKAP_C"/>
</dbReference>
<gene>
    <name evidence="6" type="primary">Ttll6a</name>
    <name evidence="6" type="ORF">SNEC2469_LOCUS24450</name>
</gene>
<dbReference type="GO" id="GO:0015631">
    <property type="term" value="F:tubulin binding"/>
    <property type="evidence" value="ECO:0007669"/>
    <property type="project" value="TreeGrafter"/>
</dbReference>
<evidence type="ECO:0000256" key="1">
    <source>
        <dbReference type="ARBA" id="ARBA00022598"/>
    </source>
</evidence>
<dbReference type="Pfam" id="PF06047">
    <property type="entry name" value="Nkap_C"/>
    <property type="match status" value="1"/>
</dbReference>
<keyword evidence="3" id="KW-0067">ATP-binding</keyword>
<accession>A0A812ZBK3</accession>
<dbReference type="OrthoDB" id="202825at2759"/>
<keyword evidence="7" id="KW-1185">Reference proteome</keyword>
<dbReference type="GO" id="GO:0005524">
    <property type="term" value="F:ATP binding"/>
    <property type="evidence" value="ECO:0007669"/>
    <property type="project" value="UniProtKB-KW"/>
</dbReference>
<proteinExistence type="predicted"/>
<feature type="region of interest" description="Disordered" evidence="4">
    <location>
        <begin position="1249"/>
        <end position="1270"/>
    </location>
</feature>
<feature type="compositionally biased region" description="Basic and acidic residues" evidence="4">
    <location>
        <begin position="1000"/>
        <end position="1023"/>
    </location>
</feature>
<feature type="region of interest" description="Disordered" evidence="4">
    <location>
        <begin position="387"/>
        <end position="438"/>
    </location>
</feature>
<dbReference type="PANTHER" id="PTHR12241:SF147">
    <property type="entry name" value="TUBULIN POLYGLUTAMYLASE TTLL7"/>
    <property type="match status" value="1"/>
</dbReference>
<sequence length="1343" mass="150225">MRSKAFFSFLTMYPRSPSPQREKEPEAEAPAQMTKEEQKRNDRFQDNIKKAVKTEAKELKKIEKEKSKETKGIETEEKDEKKEKKDKKDKGKKDKKGGKEEAEESDEKPDKKSKKQKKEEAEKKEEEEEDRKQQHKDKKVKEKEKEKEKAKGKDKKEKKKKKKESSSSSSPSSEEDGDSSSGETVMEEQVEWVEIRPSTAGDSKYAAGYNYDSEDEGFGPMPATQQELLNNMSQSKGSYGGYLLPGEGDAMAECGLRTYVKSGMRIPRRGEVGITADQIENLEDLGYVMSGSRHRRMNAVRIRKENQVYSAEEKRALAMYNFEEKANRESTLVGELRELLEKRQKAIASAVGDGLTLDQKFSSTGEQKKFICLHINVLVCESFTETCPTTPYESREKKGSSETGCSAQDSVSMTGRMAQRSRPQRPLQASRSPREVRGPLDQTLARAMAGDVHENVFSEEQLFTPDVRGEDEDYPGDRRIVPPEWSSAIALAKSAAKPREVRPAGDEAPAASAAGRRRKRAADRAKKILVWLESKYEILPEVCAEFENWKEASSANADFDLFWCDCAVPADRFMKLKTYQKMNHFVGMSSITRKNNLGRNLLRMRKQFPKEYRFFPDTWILPTDMSDFKQQFAAAKKQTFIIKPDNGAEAKAGKDVHGKKPTGKGIFLIRDVEKVPVDFSSTYVAQRYISKPLLLDGYKFDLRLYVLVSGCDPLRIFLHRRGLVRLASEQYVEPTKNNLSEVMVHLTNYAINKSNPNFEENTNPDDAQDGHKRSWEAVQEHLRQEGHDVETLLAEIEDLIVKTLIAVQPSLSHFYHSCQPDDVYNGMCFEILGFDVMLDQKLQPWLLEVNHAPSFATESELDRLVKEEVLRDSFNLLDLNPESRRQKKREAREKMEQRAMGMAKKYCIEDRVTQEREFAVLRTEWEDQQLQSCESGYKRLYPSPDKEKEYWQVHDAAINIWEMLMGGTFRRAVRLSDPVEKPSIEDRADSKARAGSAKTGNEKEEPPKPEAKRTAEEIREVVERLAQGCSARPRRNASRRRSGKEEEKGEETASTGAPPAPEEPPEKTAQPEKRNHTNRYVDVQVGDIIKVQTNLGWETVTVRAKRPGTGKIDIQFKDGEYMRAVMPRILRNGEGQPVKEAAMPEGQTSPTLPAANGRIARLGGSSAPTAPVPTSQTGAVPQKLAGYTRGGSSPAGNSRGHPLPAAASDEFTSESAVVAAQDALVGVLLEGCGVTEMKDGGEAVVGYSAPAGDGLPSPSASIVSAGRGGRSVPLGNRAPAVRLKQHLQQLISARPIIAPKVGRSGSIPRSQQTAPEPLLGHGLIGSALTPKESKAARRRSSDT</sequence>
<feature type="domain" description="NF-kappa-B-activating protein C-terminal" evidence="5">
    <location>
        <begin position="238"/>
        <end position="341"/>
    </location>
</feature>
<feature type="compositionally biased region" description="Basic and acidic residues" evidence="4">
    <location>
        <begin position="34"/>
        <end position="100"/>
    </location>
</feature>
<reference evidence="6" key="1">
    <citation type="submission" date="2021-02" db="EMBL/GenBank/DDBJ databases">
        <authorList>
            <person name="Dougan E. K."/>
            <person name="Rhodes N."/>
            <person name="Thang M."/>
            <person name="Chan C."/>
        </authorList>
    </citation>
    <scope>NUCLEOTIDE SEQUENCE</scope>
</reference>
<name>A0A812ZBK3_9DINO</name>
<feature type="region of interest" description="Disordered" evidence="4">
    <location>
        <begin position="496"/>
        <end position="518"/>
    </location>
</feature>
<dbReference type="GO" id="GO:0036064">
    <property type="term" value="C:ciliary basal body"/>
    <property type="evidence" value="ECO:0007669"/>
    <property type="project" value="TreeGrafter"/>
</dbReference>
<dbReference type="GO" id="GO:0003682">
    <property type="term" value="F:chromatin binding"/>
    <property type="evidence" value="ECO:0007669"/>
    <property type="project" value="InterPro"/>
</dbReference>